<name>A0A3A8QEY7_9BACT</name>
<dbReference type="Proteomes" id="UP000282656">
    <property type="component" value="Unassembled WGS sequence"/>
</dbReference>
<evidence type="ECO:0000256" key="1">
    <source>
        <dbReference type="SAM" id="MobiDB-lite"/>
    </source>
</evidence>
<dbReference type="AlphaFoldDB" id="A0A3A8QEY7"/>
<comment type="caution">
    <text evidence="2">The sequence shown here is derived from an EMBL/GenBank/DDBJ whole genome shotgun (WGS) entry which is preliminary data.</text>
</comment>
<reference evidence="3" key="1">
    <citation type="submission" date="2018-09" db="EMBL/GenBank/DDBJ databases">
        <authorList>
            <person name="Livingstone P.G."/>
            <person name="Whitworth D.E."/>
        </authorList>
    </citation>
    <scope>NUCLEOTIDE SEQUENCE [LARGE SCALE GENOMIC DNA]</scope>
    <source>
        <strain evidence="3">AB047A</strain>
    </source>
</reference>
<protein>
    <submittedName>
        <fullName evidence="2">Uncharacterized protein</fullName>
    </submittedName>
</protein>
<organism evidence="2 3">
    <name type="scientific">Corallococcus interemptor</name>
    <dbReference type="NCBI Taxonomy" id="2316720"/>
    <lineage>
        <taxon>Bacteria</taxon>
        <taxon>Pseudomonadati</taxon>
        <taxon>Myxococcota</taxon>
        <taxon>Myxococcia</taxon>
        <taxon>Myxococcales</taxon>
        <taxon>Cystobacterineae</taxon>
        <taxon>Myxococcaceae</taxon>
        <taxon>Corallococcus</taxon>
    </lineage>
</organism>
<keyword evidence="3" id="KW-1185">Reference proteome</keyword>
<gene>
    <name evidence="2" type="ORF">D7X96_19930</name>
</gene>
<evidence type="ECO:0000313" key="2">
    <source>
        <dbReference type="EMBL" id="RKH67239.1"/>
    </source>
</evidence>
<feature type="region of interest" description="Disordered" evidence="1">
    <location>
        <begin position="265"/>
        <end position="302"/>
    </location>
</feature>
<accession>A0A3A8QEY7</accession>
<sequence>MGVDATEKGQLGYHLGTAIGGALIEYLAGAGGGSLLYPFHLSRAEANGGQFVLGPQRPDIVIFDVHPGTLVVSNFVVWENKGHAAGPAGAAPLLAALAQAQSLANMTHWPGNPHIGGGVAGGALIGGGGIAPDAHLASMVDSYHGNYRVQVIDPPGKGRVPPPMSPQEGDNFFTGYYAPFAEAVQSGSSPQRRQYGGRPFRTVGLEKEVRLGLDEDILSALSSRGSGRVSSRIAQALSKGYPFKADDSLYVHPTGISVELPKGWKPNRNPVGGKGTFMREVPLDEETAARVPVRRTGRQTSR</sequence>
<proteinExistence type="predicted"/>
<evidence type="ECO:0000313" key="3">
    <source>
        <dbReference type="Proteomes" id="UP000282656"/>
    </source>
</evidence>
<dbReference type="EMBL" id="RAWM01000052">
    <property type="protein sequence ID" value="RKH67239.1"/>
    <property type="molecule type" value="Genomic_DNA"/>
</dbReference>
<feature type="compositionally biased region" description="Basic residues" evidence="1">
    <location>
        <begin position="292"/>
        <end position="302"/>
    </location>
</feature>